<evidence type="ECO:0000259" key="3">
    <source>
        <dbReference type="SMART" id="SM01027"/>
    </source>
</evidence>
<dbReference type="CDD" id="cd16295">
    <property type="entry name" value="TTHA0252-CPSF-like_MBL-fold"/>
    <property type="match status" value="1"/>
</dbReference>
<evidence type="ECO:0000259" key="2">
    <source>
        <dbReference type="SMART" id="SM00849"/>
    </source>
</evidence>
<dbReference type="GO" id="GO:0016787">
    <property type="term" value="F:hydrolase activity"/>
    <property type="evidence" value="ECO:0007669"/>
    <property type="project" value="UniProtKB-KW"/>
</dbReference>
<dbReference type="Proteomes" id="UP000326202">
    <property type="component" value="Chromosome"/>
</dbReference>
<dbReference type="Gene3D" id="3.60.15.10">
    <property type="entry name" value="Ribonuclease Z/Hydroxyacylglutathione hydrolase-like"/>
    <property type="match status" value="1"/>
</dbReference>
<dbReference type="GO" id="GO:0004521">
    <property type="term" value="F:RNA endonuclease activity"/>
    <property type="evidence" value="ECO:0007669"/>
    <property type="project" value="TreeGrafter"/>
</dbReference>
<reference evidence="4 5" key="1">
    <citation type="submission" date="2019-08" db="EMBL/GenBank/DDBJ databases">
        <title>Hyperibacter terrae gen. nov., sp. nov. and Hyperibacter viscosus sp. nov., two new members in the family Rhodospirillaceae isolated from the rhizosphere of Hypericum perforatum.</title>
        <authorList>
            <person name="Noviana Z."/>
        </authorList>
    </citation>
    <scope>NUCLEOTIDE SEQUENCE [LARGE SCALE GENOMIC DNA]</scope>
    <source>
        <strain evidence="4 5">R5913</strain>
    </source>
</reference>
<dbReference type="InterPro" id="IPR022712">
    <property type="entry name" value="Beta_Casp"/>
</dbReference>
<protein>
    <submittedName>
        <fullName evidence="4">MBL fold metallo-hydrolase</fullName>
    </submittedName>
</protein>
<keyword evidence="5" id="KW-1185">Reference proteome</keyword>
<name>A0A5J6MJR3_9PROT</name>
<feature type="domain" description="Beta-Casp" evidence="3">
    <location>
        <begin position="231"/>
        <end position="351"/>
    </location>
</feature>
<organism evidence="4 5">
    <name type="scientific">Hypericibacter terrae</name>
    <dbReference type="NCBI Taxonomy" id="2602015"/>
    <lineage>
        <taxon>Bacteria</taxon>
        <taxon>Pseudomonadati</taxon>
        <taxon>Pseudomonadota</taxon>
        <taxon>Alphaproteobacteria</taxon>
        <taxon>Rhodospirillales</taxon>
        <taxon>Dongiaceae</taxon>
        <taxon>Hypericibacter</taxon>
    </lineage>
</organism>
<dbReference type="Pfam" id="PF10996">
    <property type="entry name" value="Beta-Casp"/>
    <property type="match status" value="1"/>
</dbReference>
<proteinExistence type="predicted"/>
<keyword evidence="1 4" id="KW-0378">Hydrolase</keyword>
<accession>A0A5J6MJR3</accession>
<dbReference type="PANTHER" id="PTHR11203">
    <property type="entry name" value="CLEAVAGE AND POLYADENYLATION SPECIFICITY FACTOR FAMILY MEMBER"/>
    <property type="match status" value="1"/>
</dbReference>
<dbReference type="KEGG" id="htq:FRZ44_27410"/>
<evidence type="ECO:0000313" key="5">
    <source>
        <dbReference type="Proteomes" id="UP000326202"/>
    </source>
</evidence>
<dbReference type="RefSeq" id="WP_407657973.1">
    <property type="nucleotide sequence ID" value="NZ_CP042906.1"/>
</dbReference>
<dbReference type="InterPro" id="IPR011108">
    <property type="entry name" value="RMMBL"/>
</dbReference>
<dbReference type="Pfam" id="PF07521">
    <property type="entry name" value="RMMBL"/>
    <property type="match status" value="1"/>
</dbReference>
<dbReference type="SUPFAM" id="SSF56281">
    <property type="entry name" value="Metallo-hydrolase/oxidoreductase"/>
    <property type="match status" value="1"/>
</dbReference>
<dbReference type="PANTHER" id="PTHR11203:SF37">
    <property type="entry name" value="INTEGRATOR COMPLEX SUBUNIT 11"/>
    <property type="match status" value="1"/>
</dbReference>
<dbReference type="Pfam" id="PF00753">
    <property type="entry name" value="Lactamase_B"/>
    <property type="match status" value="1"/>
</dbReference>
<dbReference type="InterPro" id="IPR050698">
    <property type="entry name" value="MBL"/>
</dbReference>
<dbReference type="SMART" id="SM00849">
    <property type="entry name" value="Lactamase_B"/>
    <property type="match status" value="1"/>
</dbReference>
<dbReference type="AlphaFoldDB" id="A0A5J6MJR3"/>
<feature type="domain" description="Metallo-beta-lactamase" evidence="2">
    <location>
        <begin position="1"/>
        <end position="203"/>
    </location>
</feature>
<gene>
    <name evidence="4" type="ORF">FRZ44_27410</name>
</gene>
<dbReference type="InterPro" id="IPR001279">
    <property type="entry name" value="Metallo-B-lactamas"/>
</dbReference>
<evidence type="ECO:0000256" key="1">
    <source>
        <dbReference type="ARBA" id="ARBA00022801"/>
    </source>
</evidence>
<dbReference type="InterPro" id="IPR036866">
    <property type="entry name" value="RibonucZ/Hydroxyglut_hydro"/>
</dbReference>
<dbReference type="SMART" id="SM01027">
    <property type="entry name" value="Beta-Casp"/>
    <property type="match status" value="1"/>
</dbReference>
<evidence type="ECO:0000313" key="4">
    <source>
        <dbReference type="EMBL" id="QEX17441.1"/>
    </source>
</evidence>
<dbReference type="EMBL" id="CP042906">
    <property type="protein sequence ID" value="QEX17441.1"/>
    <property type="molecule type" value="Genomic_DNA"/>
</dbReference>
<dbReference type="Gene3D" id="3.40.50.10890">
    <property type="match status" value="1"/>
</dbReference>
<sequence>MDCGLFQGPKTLKALNYAAFPFTPGGIDFVLLTHAHTDHCGLLPKLIKAGFSHAVLATNGTRDLLEFTLPDSGYVQEMEVETLNRRNVRRGIPAVDPIYTRADAEASLKQIQPHPYGEWIDCGRGIRARYWNAGHILGSASIEVEIPDGPPPHPPLRVLFSGDIGPRHKSFHPDPTGPTACDYLIVESTYGDRDRIECDAAGRRAQLREEVKAALARGGNLLIPAFAVERTQELLLDLAILVAAGELPKMPIFLDSPLAIKATQVFLAHARELEDLGDIGNPFSAPNLHLMQTVEQSKSINRINGGAIIMAGSGMCDAGRIRHHLKQNLWRHDATVLFVGYQAPGTLGNLLLSGVRSVRIQGEEVSVRATLRSIDSYSGHADRKGLIEWVQARLPVARAIFLTHGEPAATISLRDGLAAAGCNPEQIVIPGLDDSFTLSTSRPTKIEGTVGRLPGGQPPQTDWHNRYAAMSLDLRRRLDSLPDDSAREELIARINRLLPRA</sequence>